<gene>
    <name evidence="3" type="ORF">A3B54_01105</name>
</gene>
<dbReference type="AlphaFoldDB" id="A0A1F5H438"/>
<dbReference type="CDD" id="cd07187">
    <property type="entry name" value="YvcK_like"/>
    <property type="match status" value="1"/>
</dbReference>
<dbReference type="GO" id="GO:0043743">
    <property type="term" value="F:LPPG:FO 2-phospho-L-lactate transferase activity"/>
    <property type="evidence" value="ECO:0007669"/>
    <property type="project" value="InterPro"/>
</dbReference>
<dbReference type="InterPro" id="IPR010119">
    <property type="entry name" value="Gluconeogen_factor"/>
</dbReference>
<keyword evidence="1 2" id="KW-0963">Cytoplasm</keyword>
<dbReference type="Pfam" id="PF01933">
    <property type="entry name" value="CofD"/>
    <property type="match status" value="1"/>
</dbReference>
<evidence type="ECO:0000313" key="4">
    <source>
        <dbReference type="Proteomes" id="UP000177039"/>
    </source>
</evidence>
<comment type="subcellular location">
    <subcellularLocation>
        <location evidence="2">Cytoplasm</location>
    </subcellularLocation>
</comment>
<evidence type="ECO:0000256" key="1">
    <source>
        <dbReference type="ARBA" id="ARBA00022490"/>
    </source>
</evidence>
<comment type="function">
    <text evidence="2">Required for morphogenesis under gluconeogenic growth conditions.</text>
</comment>
<reference evidence="3 4" key="1">
    <citation type="journal article" date="2016" name="Nat. Commun.">
        <title>Thousands of microbial genomes shed light on interconnected biogeochemical processes in an aquifer system.</title>
        <authorList>
            <person name="Anantharaman K."/>
            <person name="Brown C.T."/>
            <person name="Hug L.A."/>
            <person name="Sharon I."/>
            <person name="Castelle C.J."/>
            <person name="Probst A.J."/>
            <person name="Thomas B.C."/>
            <person name="Singh A."/>
            <person name="Wilkins M.J."/>
            <person name="Karaoz U."/>
            <person name="Brodie E.L."/>
            <person name="Williams K.H."/>
            <person name="Hubbard S.S."/>
            <person name="Banfield J.F."/>
        </authorList>
    </citation>
    <scope>NUCLEOTIDE SEQUENCE [LARGE SCALE GENOMIC DNA]</scope>
</reference>
<dbReference type="GO" id="GO:0008360">
    <property type="term" value="P:regulation of cell shape"/>
    <property type="evidence" value="ECO:0007669"/>
    <property type="project" value="UniProtKB-UniRule"/>
</dbReference>
<dbReference type="InterPro" id="IPR002882">
    <property type="entry name" value="CofD"/>
</dbReference>
<dbReference type="Gene3D" id="3.40.50.10680">
    <property type="entry name" value="CofD-like domains"/>
    <property type="match status" value="1"/>
</dbReference>
<dbReference type="NCBIfam" id="TIGR01826">
    <property type="entry name" value="CofD_related"/>
    <property type="match status" value="1"/>
</dbReference>
<organism evidence="3 4">
    <name type="scientific">Candidatus Curtissbacteria bacterium RIFCSPLOWO2_01_FULL_42_50</name>
    <dbReference type="NCBI Taxonomy" id="1797730"/>
    <lineage>
        <taxon>Bacteria</taxon>
        <taxon>Candidatus Curtissiibacteriota</taxon>
    </lineage>
</organism>
<dbReference type="InterPro" id="IPR038136">
    <property type="entry name" value="CofD-like_dom_sf"/>
</dbReference>
<dbReference type="HAMAP" id="MF_00973">
    <property type="entry name" value="Gluconeogen_factor"/>
    <property type="match status" value="1"/>
</dbReference>
<dbReference type="GO" id="GO:0005737">
    <property type="term" value="C:cytoplasm"/>
    <property type="evidence" value="ECO:0007669"/>
    <property type="project" value="UniProtKB-SubCell"/>
</dbReference>
<accession>A0A1F5H438</accession>
<protein>
    <recommendedName>
        <fullName evidence="2">Putative gluconeogenesis factor</fullName>
    </recommendedName>
</protein>
<evidence type="ECO:0000256" key="2">
    <source>
        <dbReference type="HAMAP-Rule" id="MF_00973"/>
    </source>
</evidence>
<name>A0A1F5H438_9BACT</name>
<dbReference type="SUPFAM" id="SSF142338">
    <property type="entry name" value="CofD-like"/>
    <property type="match status" value="1"/>
</dbReference>
<comment type="caution">
    <text evidence="3">The sequence shown here is derived from an EMBL/GenBank/DDBJ whole genome shotgun (WGS) entry which is preliminary data.</text>
</comment>
<sequence length="334" mass="36882">MLNTFLRHYLELPLKTKNVVCLGGGVGTAQILKGLRRAAYNLTAIVSMADDGGSAGRIRRAFAVPPPGDLVTCLAALSDEESILKSLFLYRFAGHRYGKDTDIGGQKLGNLIFVALTDIYSGDYNRALEEFSRIVSSKGRVLPATVGDVNIWAKTKNGKKVYGEENIDLGRYANSKTLTEVHLDPPNIRAYQPTIKAINQSDVIIIGPGDLFSTVLPVLVVPQIKTSLKKSQALKIFIVNIANKPFETAGFKLSDYLKTIKKHLPGLFFDKILVNCNQNVKIPSKLNYKYVISDKENLGEYKTNIIVKGDFIDTQNPLYHDSLKIAHAIEDLIN</sequence>
<dbReference type="PANTHER" id="PTHR30135">
    <property type="entry name" value="UNCHARACTERIZED PROTEIN YVCK-RELATED"/>
    <property type="match status" value="1"/>
</dbReference>
<dbReference type="PANTHER" id="PTHR30135:SF3">
    <property type="entry name" value="GLUCONEOGENESIS FACTOR-RELATED"/>
    <property type="match status" value="1"/>
</dbReference>
<dbReference type="Proteomes" id="UP000177039">
    <property type="component" value="Unassembled WGS sequence"/>
</dbReference>
<proteinExistence type="inferred from homology"/>
<evidence type="ECO:0000313" key="3">
    <source>
        <dbReference type="EMBL" id="OGD98930.1"/>
    </source>
</evidence>
<dbReference type="EMBL" id="MFBT01000027">
    <property type="protein sequence ID" value="OGD98930.1"/>
    <property type="molecule type" value="Genomic_DNA"/>
</dbReference>
<comment type="similarity">
    <text evidence="2">Belongs to the gluconeogenesis factor family.</text>
</comment>